<dbReference type="InterPro" id="IPR011224">
    <property type="entry name" value="rRNA_MeTrfase_M"/>
</dbReference>
<dbReference type="NCBIfam" id="NF008734">
    <property type="entry name" value="PRK11760.1"/>
    <property type="match status" value="1"/>
</dbReference>
<dbReference type="Gene3D" id="3.30.2300.20">
    <property type="match status" value="1"/>
</dbReference>
<dbReference type="Pfam" id="PF21239">
    <property type="entry name" value="RLMM_N"/>
    <property type="match status" value="1"/>
</dbReference>
<dbReference type="EC" id="2.1.1.186" evidence="6"/>
<keyword evidence="3 6" id="KW-0489">Methyltransferase</keyword>
<dbReference type="InterPro" id="IPR029063">
    <property type="entry name" value="SAM-dependent_MTases_sf"/>
</dbReference>
<dbReference type="GO" id="GO:0008168">
    <property type="term" value="F:methyltransferase activity"/>
    <property type="evidence" value="ECO:0007669"/>
    <property type="project" value="UniProtKB-KW"/>
</dbReference>
<proteinExistence type="inferred from homology"/>
<dbReference type="SUPFAM" id="SSF53335">
    <property type="entry name" value="S-adenosyl-L-methionine-dependent methyltransferases"/>
    <property type="match status" value="1"/>
</dbReference>
<evidence type="ECO:0000313" key="11">
    <source>
        <dbReference type="Proteomes" id="UP001595840"/>
    </source>
</evidence>
<comment type="caution">
    <text evidence="10">The sequence shown here is derived from an EMBL/GenBank/DDBJ whole genome shotgun (WGS) entry which is preliminary data.</text>
</comment>
<keyword evidence="11" id="KW-1185">Reference proteome</keyword>
<protein>
    <recommendedName>
        <fullName evidence="6">Ribosomal RNA large subunit methyltransferase M</fullName>
        <ecNumber evidence="6">2.1.1.186</ecNumber>
    </recommendedName>
    <alternativeName>
        <fullName evidence="6">23S rRNA (cytidine2498-2'-O)-methyltransferase</fullName>
    </alternativeName>
    <alternativeName>
        <fullName evidence="6">23S rRNA 2'-O-ribose methyltransferase RlmM</fullName>
    </alternativeName>
</protein>
<keyword evidence="5 6" id="KW-0949">S-adenosyl-L-methionine</keyword>
<dbReference type="Proteomes" id="UP001595840">
    <property type="component" value="Unassembled WGS sequence"/>
</dbReference>
<dbReference type="EMBL" id="JBHSCX010000004">
    <property type="protein sequence ID" value="MFC4361945.1"/>
    <property type="molecule type" value="Genomic_DNA"/>
</dbReference>
<feature type="domain" description="Ribosomal RNA large subunit methyltransferase M THUMP-like" evidence="9">
    <location>
        <begin position="84"/>
        <end position="159"/>
    </location>
</feature>
<dbReference type="PANTHER" id="PTHR37524">
    <property type="entry name" value="RIBOSOMAL RNA LARGE SUBUNIT METHYLTRANSFERASE M"/>
    <property type="match status" value="1"/>
</dbReference>
<evidence type="ECO:0000259" key="8">
    <source>
        <dbReference type="Pfam" id="PF18125"/>
    </source>
</evidence>
<dbReference type="GO" id="GO:0032259">
    <property type="term" value="P:methylation"/>
    <property type="evidence" value="ECO:0007669"/>
    <property type="project" value="UniProtKB-KW"/>
</dbReference>
<accession>A0ABV8V3W4</accession>
<comment type="function">
    <text evidence="6">Catalyzes the 2'-O-methylation at nucleotide C2498 in 23S rRNA.</text>
</comment>
<dbReference type="Gene3D" id="3.40.50.150">
    <property type="entry name" value="Vaccinia Virus protein VP39"/>
    <property type="match status" value="1"/>
</dbReference>
<gene>
    <name evidence="6 10" type="primary">rlmM</name>
    <name evidence="10" type="ORF">ACFOX3_06525</name>
</gene>
<evidence type="ECO:0000256" key="6">
    <source>
        <dbReference type="HAMAP-Rule" id="MF_01551"/>
    </source>
</evidence>
<dbReference type="RefSeq" id="WP_290264112.1">
    <property type="nucleotide sequence ID" value="NZ_JAUFQG010000006.1"/>
</dbReference>
<evidence type="ECO:0000313" key="10">
    <source>
        <dbReference type="EMBL" id="MFC4361945.1"/>
    </source>
</evidence>
<evidence type="ECO:0000259" key="7">
    <source>
        <dbReference type="Pfam" id="PF01728"/>
    </source>
</evidence>
<comment type="caution">
    <text evidence="6">Lacks conserved residue(s) required for the propagation of feature annotation.</text>
</comment>
<organism evidence="10 11">
    <name type="scientific">Simiduia curdlanivorans</name>
    <dbReference type="NCBI Taxonomy" id="1492769"/>
    <lineage>
        <taxon>Bacteria</taxon>
        <taxon>Pseudomonadati</taxon>
        <taxon>Pseudomonadota</taxon>
        <taxon>Gammaproteobacteria</taxon>
        <taxon>Cellvibrionales</taxon>
        <taxon>Cellvibrionaceae</taxon>
        <taxon>Simiduia</taxon>
    </lineage>
</organism>
<evidence type="ECO:0000256" key="3">
    <source>
        <dbReference type="ARBA" id="ARBA00022603"/>
    </source>
</evidence>
<dbReference type="Pfam" id="PF18125">
    <property type="entry name" value="RlmM_FDX"/>
    <property type="match status" value="1"/>
</dbReference>
<dbReference type="PANTHER" id="PTHR37524:SF2">
    <property type="entry name" value="RIBOSOMAL RNA METHYLTRANSFERASE FTSJ DOMAIN-CONTAINING PROTEIN"/>
    <property type="match status" value="1"/>
</dbReference>
<dbReference type="PIRSF" id="PIRSF028774">
    <property type="entry name" value="UCP028774"/>
    <property type="match status" value="1"/>
</dbReference>
<feature type="binding site" evidence="6">
    <location>
        <position position="256"/>
    </location>
    <ligand>
        <name>S-adenosyl-L-methionine</name>
        <dbReference type="ChEBI" id="CHEBI:59789"/>
    </ligand>
</feature>
<feature type="domain" description="RlmM ferredoxin-like" evidence="8">
    <location>
        <begin position="1"/>
        <end position="71"/>
    </location>
</feature>
<comment type="subcellular location">
    <subcellularLocation>
        <location evidence="6">Cytoplasm</location>
    </subcellularLocation>
</comment>
<comment type="similarity">
    <text evidence="6">Belongs to the class I-like SAM-binding methyltransferase superfamily. RNA methyltransferase RlmE family. RlmM subfamily.</text>
</comment>
<evidence type="ECO:0000256" key="5">
    <source>
        <dbReference type="ARBA" id="ARBA00022691"/>
    </source>
</evidence>
<feature type="binding site" evidence="6">
    <location>
        <begin position="217"/>
        <end position="220"/>
    </location>
    <ligand>
        <name>S-adenosyl-L-methionine</name>
        <dbReference type="ChEBI" id="CHEBI:59789"/>
    </ligand>
</feature>
<dbReference type="InterPro" id="IPR048646">
    <property type="entry name" value="RlmM_THUMP-like"/>
</dbReference>
<keyword evidence="4 6" id="KW-0808">Transferase</keyword>
<keyword evidence="1 6" id="KW-0963">Cytoplasm</keyword>
<reference evidence="11" key="1">
    <citation type="journal article" date="2019" name="Int. J. Syst. Evol. Microbiol.">
        <title>The Global Catalogue of Microorganisms (GCM) 10K type strain sequencing project: providing services to taxonomists for standard genome sequencing and annotation.</title>
        <authorList>
            <consortium name="The Broad Institute Genomics Platform"/>
            <consortium name="The Broad Institute Genome Sequencing Center for Infectious Disease"/>
            <person name="Wu L."/>
            <person name="Ma J."/>
        </authorList>
    </citation>
    <scope>NUCLEOTIDE SEQUENCE [LARGE SCALE GENOMIC DNA]</scope>
    <source>
        <strain evidence="11">CECT 8570</strain>
    </source>
</reference>
<feature type="domain" description="Ribosomal RNA methyltransferase FtsJ" evidence="7">
    <location>
        <begin position="182"/>
        <end position="274"/>
    </location>
</feature>
<comment type="catalytic activity">
    <reaction evidence="6">
        <text>cytidine(2498) in 23S rRNA + S-adenosyl-L-methionine = 2'-O-methylcytidine(2498) in 23S rRNA + S-adenosyl-L-homocysteine + H(+)</text>
        <dbReference type="Rhea" id="RHEA:42788"/>
        <dbReference type="Rhea" id="RHEA-COMP:10244"/>
        <dbReference type="Rhea" id="RHEA-COMP:10245"/>
        <dbReference type="ChEBI" id="CHEBI:15378"/>
        <dbReference type="ChEBI" id="CHEBI:57856"/>
        <dbReference type="ChEBI" id="CHEBI:59789"/>
        <dbReference type="ChEBI" id="CHEBI:74495"/>
        <dbReference type="ChEBI" id="CHEBI:82748"/>
        <dbReference type="EC" id="2.1.1.186"/>
    </reaction>
</comment>
<dbReference type="InterPro" id="IPR040739">
    <property type="entry name" value="RlmM_FDX"/>
</dbReference>
<evidence type="ECO:0000256" key="2">
    <source>
        <dbReference type="ARBA" id="ARBA00022552"/>
    </source>
</evidence>
<keyword evidence="2 6" id="KW-0698">rRNA processing</keyword>
<sequence>MNHLFLHCRGGFEGECAAEISEQASELGIFGYAKAKAHSACVIFVTNEPEGALQLIDSLAFDRLIFTRQWFVTRGELTQLPVEDRLTPILAATRELPLCSEWLVETVDTNEGKELSGLAKKFSTPLARALEKKNMIQRKGKYCLHLLFTSTGSAYLGVSPKTNRSPWSMGIPRLKLPKESPSRATLKLEEAWHQFIPRDNWDKELQGSMKAVDLGAAPGGWTWLLVQRGMFVEAVDNGPMQHELMETGQVTHHQVDGFQFEPRKPVDWLVCDIVDKPARVAAMIVRWFVQGNCHKAIFNLKLPMKQRYQEVQKLLLRIESECEAAATPVAIRARQLYHDREEITVIARRVSH</sequence>
<evidence type="ECO:0000256" key="1">
    <source>
        <dbReference type="ARBA" id="ARBA00022490"/>
    </source>
</evidence>
<dbReference type="InterPro" id="IPR002877">
    <property type="entry name" value="RNA_MeTrfase_FtsJ_dom"/>
</dbReference>
<name>A0ABV8V3W4_9GAMM</name>
<dbReference type="Pfam" id="PF01728">
    <property type="entry name" value="FtsJ"/>
    <property type="match status" value="1"/>
</dbReference>
<feature type="binding site" evidence="6">
    <location>
        <position position="236"/>
    </location>
    <ligand>
        <name>S-adenosyl-L-methionine</name>
        <dbReference type="ChEBI" id="CHEBI:59789"/>
    </ligand>
</feature>
<evidence type="ECO:0000259" key="9">
    <source>
        <dbReference type="Pfam" id="PF21239"/>
    </source>
</evidence>
<dbReference type="HAMAP" id="MF_01551">
    <property type="entry name" value="23SrRNA_methyltr_M"/>
    <property type="match status" value="1"/>
</dbReference>
<evidence type="ECO:0000256" key="4">
    <source>
        <dbReference type="ARBA" id="ARBA00022679"/>
    </source>
</evidence>
<comment type="subunit">
    <text evidence="6">Monomer.</text>
</comment>
<feature type="binding site" evidence="6">
    <location>
        <position position="272"/>
    </location>
    <ligand>
        <name>S-adenosyl-L-methionine</name>
        <dbReference type="ChEBI" id="CHEBI:59789"/>
    </ligand>
</feature>
<feature type="active site" description="Proton acceptor" evidence="6">
    <location>
        <position position="301"/>
    </location>
</feature>
<dbReference type="Gene3D" id="3.30.70.2810">
    <property type="match status" value="1"/>
</dbReference>